<name>A0A8J7LWQ5_9RHOB</name>
<proteinExistence type="predicted"/>
<accession>A0A8J7LWQ5</accession>
<gene>
    <name evidence="3" type="ORF">H1D41_13535</name>
</gene>
<dbReference type="Gene3D" id="3.40.50.1820">
    <property type="entry name" value="alpha/beta hydrolase"/>
    <property type="match status" value="1"/>
</dbReference>
<dbReference type="Pfam" id="PF07859">
    <property type="entry name" value="Abhydrolase_3"/>
    <property type="match status" value="1"/>
</dbReference>
<dbReference type="RefSeq" id="WP_228849409.1">
    <property type="nucleotide sequence ID" value="NZ_JADCKQ010000010.1"/>
</dbReference>
<dbReference type="EMBL" id="JADCKQ010000010">
    <property type="protein sequence ID" value="MBI1494662.1"/>
    <property type="molecule type" value="Genomic_DNA"/>
</dbReference>
<protein>
    <submittedName>
        <fullName evidence="3">Alpha/beta hydrolase</fullName>
    </submittedName>
</protein>
<dbReference type="AlphaFoldDB" id="A0A8J7LWQ5"/>
<reference evidence="3" key="1">
    <citation type="submission" date="2020-10" db="EMBL/GenBank/DDBJ databases">
        <title>Paenihalocynthiibacter styelae gen. nov., sp. nov., isolated from stalked sea squirt Styela clava.</title>
        <authorList>
            <person name="Kim Y.-O."/>
            <person name="Yoon J.-H."/>
        </authorList>
    </citation>
    <scope>NUCLEOTIDE SEQUENCE</scope>
    <source>
        <strain evidence="3">MYP1-1</strain>
    </source>
</reference>
<evidence type="ECO:0000313" key="4">
    <source>
        <dbReference type="Proteomes" id="UP000640583"/>
    </source>
</evidence>
<sequence length="269" mass="29496">MPDIQSNDDAYANGAYIEGATDYPDRWEEMAHDWRMHENTAGRARLNLAYGDAPRQQFDLFLPESRPDGTLIFIHGGYWRAFDNKSWSHLAKGAQARGWAVAMPSYTLCPEASIAGITQEICKALHHIAGMTKGPIALAGHSAGGHLVARMLCHDVALAPDVAERLVKVTPISPLSDLRPLVDIAMNDDFAMDADSAWAESPLRETAPRKTPVTCWVGGDERPAFLDQARWLADAWGCELVIDPDLHHFNVIDALADETSTLTKAVLGL</sequence>
<dbReference type="PANTHER" id="PTHR48081:SF33">
    <property type="entry name" value="KYNURENINE FORMAMIDASE"/>
    <property type="match status" value="1"/>
</dbReference>
<evidence type="ECO:0000256" key="1">
    <source>
        <dbReference type="ARBA" id="ARBA00022801"/>
    </source>
</evidence>
<dbReference type="PANTHER" id="PTHR48081">
    <property type="entry name" value="AB HYDROLASE SUPERFAMILY PROTEIN C4A8.06C"/>
    <property type="match status" value="1"/>
</dbReference>
<dbReference type="InterPro" id="IPR013094">
    <property type="entry name" value="AB_hydrolase_3"/>
</dbReference>
<dbReference type="InterPro" id="IPR029058">
    <property type="entry name" value="AB_hydrolase_fold"/>
</dbReference>
<feature type="domain" description="Alpha/beta hydrolase fold-3" evidence="2">
    <location>
        <begin position="71"/>
        <end position="181"/>
    </location>
</feature>
<dbReference type="GO" id="GO:0016787">
    <property type="term" value="F:hydrolase activity"/>
    <property type="evidence" value="ECO:0007669"/>
    <property type="project" value="UniProtKB-KW"/>
</dbReference>
<evidence type="ECO:0000313" key="3">
    <source>
        <dbReference type="EMBL" id="MBI1494662.1"/>
    </source>
</evidence>
<organism evidence="3 4">
    <name type="scientific">Halocynthiibacter styelae</name>
    <dbReference type="NCBI Taxonomy" id="2761955"/>
    <lineage>
        <taxon>Bacteria</taxon>
        <taxon>Pseudomonadati</taxon>
        <taxon>Pseudomonadota</taxon>
        <taxon>Alphaproteobacteria</taxon>
        <taxon>Rhodobacterales</taxon>
        <taxon>Paracoccaceae</taxon>
        <taxon>Halocynthiibacter</taxon>
    </lineage>
</organism>
<keyword evidence="1 3" id="KW-0378">Hydrolase</keyword>
<keyword evidence="4" id="KW-1185">Reference proteome</keyword>
<dbReference type="SUPFAM" id="SSF53474">
    <property type="entry name" value="alpha/beta-Hydrolases"/>
    <property type="match status" value="1"/>
</dbReference>
<evidence type="ECO:0000259" key="2">
    <source>
        <dbReference type="Pfam" id="PF07859"/>
    </source>
</evidence>
<dbReference type="Proteomes" id="UP000640583">
    <property type="component" value="Unassembled WGS sequence"/>
</dbReference>
<dbReference type="InterPro" id="IPR050300">
    <property type="entry name" value="GDXG_lipolytic_enzyme"/>
</dbReference>
<comment type="caution">
    <text evidence="3">The sequence shown here is derived from an EMBL/GenBank/DDBJ whole genome shotgun (WGS) entry which is preliminary data.</text>
</comment>